<feature type="domain" description="TACO1/YebC-like N-terminal" evidence="6">
    <location>
        <begin position="5"/>
        <end position="75"/>
    </location>
</feature>
<dbReference type="PANTHER" id="PTHR12532">
    <property type="entry name" value="TRANSLATIONAL ACTIVATOR OF CYTOCHROME C OXIDASE 1"/>
    <property type="match status" value="1"/>
</dbReference>
<feature type="domain" description="TACO1/YebC-like second and third" evidence="5">
    <location>
        <begin position="83"/>
        <end position="237"/>
    </location>
</feature>
<dbReference type="AlphaFoldDB" id="A0A451DBC4"/>
<dbReference type="Proteomes" id="UP000294349">
    <property type="component" value="Chromosome"/>
</dbReference>
<dbReference type="InterPro" id="IPR048300">
    <property type="entry name" value="TACO1_YebC-like_2nd/3rd_dom"/>
</dbReference>
<protein>
    <recommendedName>
        <fullName evidence="4">Probable transcriptional regulatory protein BUCILAFE3058_209</fullName>
    </recommendedName>
</protein>
<evidence type="ECO:0000313" key="7">
    <source>
        <dbReference type="EMBL" id="VFP83695.1"/>
    </source>
</evidence>
<comment type="subcellular location">
    <subcellularLocation>
        <location evidence="4">Cytoplasm</location>
    </subcellularLocation>
</comment>
<dbReference type="Gene3D" id="3.30.70.980">
    <property type="match status" value="2"/>
</dbReference>
<dbReference type="SUPFAM" id="SSF75625">
    <property type="entry name" value="YebC-like"/>
    <property type="match status" value="1"/>
</dbReference>
<evidence type="ECO:0000259" key="5">
    <source>
        <dbReference type="Pfam" id="PF01709"/>
    </source>
</evidence>
<gene>
    <name evidence="7" type="primary">yebC</name>
    <name evidence="7" type="ORF">BUCILAFE3058_209</name>
</gene>
<keyword evidence="2 4" id="KW-0805">Transcription regulation</keyword>
<dbReference type="RefSeq" id="WP_154061548.1">
    <property type="nucleotide sequence ID" value="NZ_LR217717.1"/>
</dbReference>
<dbReference type="InterPro" id="IPR002876">
    <property type="entry name" value="Transcrip_reg_TACO1-like"/>
</dbReference>
<proteinExistence type="inferred from homology"/>
<dbReference type="InterPro" id="IPR026564">
    <property type="entry name" value="Transcrip_reg_TACO1-like_dom3"/>
</dbReference>
<dbReference type="HAMAP" id="MF_00693">
    <property type="entry name" value="Transcrip_reg_TACO1"/>
    <property type="match status" value="1"/>
</dbReference>
<keyword evidence="4" id="KW-0238">DNA-binding</keyword>
<dbReference type="GO" id="GO:0005737">
    <property type="term" value="C:cytoplasm"/>
    <property type="evidence" value="ECO:0007669"/>
    <property type="project" value="UniProtKB-SubCell"/>
</dbReference>
<evidence type="ECO:0000256" key="3">
    <source>
        <dbReference type="ARBA" id="ARBA00023163"/>
    </source>
</evidence>
<accession>A0A451DBC4</accession>
<comment type="similarity">
    <text evidence="1 4">Belongs to the TACO1 family.</text>
</comment>
<dbReference type="Pfam" id="PF20772">
    <property type="entry name" value="TACO1_YebC_N"/>
    <property type="match status" value="1"/>
</dbReference>
<evidence type="ECO:0000256" key="1">
    <source>
        <dbReference type="ARBA" id="ARBA00008724"/>
    </source>
</evidence>
<dbReference type="Pfam" id="PF01709">
    <property type="entry name" value="Transcrip_reg"/>
    <property type="match status" value="1"/>
</dbReference>
<dbReference type="InterPro" id="IPR017856">
    <property type="entry name" value="Integrase-like_N"/>
</dbReference>
<dbReference type="Gene3D" id="1.10.10.200">
    <property type="match status" value="1"/>
</dbReference>
<dbReference type="GO" id="GO:0003677">
    <property type="term" value="F:DNA binding"/>
    <property type="evidence" value="ECO:0007669"/>
    <property type="project" value="UniProtKB-UniRule"/>
</dbReference>
<evidence type="ECO:0000256" key="2">
    <source>
        <dbReference type="ARBA" id="ARBA00023015"/>
    </source>
</evidence>
<evidence type="ECO:0000313" key="8">
    <source>
        <dbReference type="Proteomes" id="UP000294349"/>
    </source>
</evidence>
<dbReference type="InterPro" id="IPR049083">
    <property type="entry name" value="TACO1_YebC_N"/>
</dbReference>
<sequence>MAGHSKWANTKHRKHAQDIKRSKIFTKIIKEITTSSIKYGSDINTNFQLRNILEKAHACNLKKKLINKAIQRSSGLNKQDNFQTMKYAGYGPEGTAIIIHCNTNNSNRTVSNIRNIFSRFNAHLTHYNNIKYLFNFFYLIKININLNNKNKLLDIINKNNLLYNKKINKNFLHINVKIKNLKKIKKYLSSYNIIINDINMLITPKIIQNLDSNNINKITDIINSLKQLKEIIYIVHNGQLYK</sequence>
<evidence type="ECO:0000259" key="6">
    <source>
        <dbReference type="Pfam" id="PF20772"/>
    </source>
</evidence>
<organism evidence="7 8">
    <name type="scientific">Buchnera aphidicola</name>
    <name type="common">Cinara laricifoliae</name>
    <dbReference type="NCBI Taxonomy" id="2518977"/>
    <lineage>
        <taxon>Bacteria</taxon>
        <taxon>Pseudomonadati</taxon>
        <taxon>Pseudomonadota</taxon>
        <taxon>Gammaproteobacteria</taxon>
        <taxon>Enterobacterales</taxon>
        <taxon>Erwiniaceae</taxon>
        <taxon>Buchnera</taxon>
    </lineage>
</organism>
<dbReference type="PANTHER" id="PTHR12532:SF0">
    <property type="entry name" value="TRANSLATIONAL ACTIVATOR OF CYTOCHROME C OXIDASE 1"/>
    <property type="match status" value="1"/>
</dbReference>
<dbReference type="InterPro" id="IPR029072">
    <property type="entry name" value="YebC-like"/>
</dbReference>
<dbReference type="GO" id="GO:0006355">
    <property type="term" value="P:regulation of DNA-templated transcription"/>
    <property type="evidence" value="ECO:0007669"/>
    <property type="project" value="UniProtKB-UniRule"/>
</dbReference>
<keyword evidence="4" id="KW-0963">Cytoplasm</keyword>
<dbReference type="EMBL" id="LR217717">
    <property type="protein sequence ID" value="VFP83695.1"/>
    <property type="molecule type" value="Genomic_DNA"/>
</dbReference>
<keyword evidence="3 4" id="KW-0804">Transcription</keyword>
<evidence type="ECO:0000256" key="4">
    <source>
        <dbReference type="HAMAP-Rule" id="MF_00693"/>
    </source>
</evidence>
<dbReference type="OrthoDB" id="9781053at2"/>
<reference evidence="7 8" key="1">
    <citation type="submission" date="2019-02" db="EMBL/GenBank/DDBJ databases">
        <authorList>
            <person name="Manzano-Marin A."/>
            <person name="Manzano-Marin A."/>
        </authorList>
    </citation>
    <scope>NUCLEOTIDE SEQUENCE [LARGE SCALE GENOMIC DNA]</scope>
    <source>
        <strain evidence="7 8">BuCilaricifoliae</strain>
    </source>
</reference>
<name>A0A451DBC4_9GAMM</name>